<dbReference type="Proteomes" id="UP000483820">
    <property type="component" value="Chromosome III"/>
</dbReference>
<dbReference type="AlphaFoldDB" id="A0A6A5H066"/>
<dbReference type="CTD" id="9797999"/>
<dbReference type="EMBL" id="WUAV01000003">
    <property type="protein sequence ID" value="KAF1760164.1"/>
    <property type="molecule type" value="Genomic_DNA"/>
</dbReference>
<reference evidence="1 2" key="1">
    <citation type="submission" date="2019-12" db="EMBL/GenBank/DDBJ databases">
        <title>Chromosome-level assembly of the Caenorhabditis remanei genome.</title>
        <authorList>
            <person name="Teterina A.A."/>
            <person name="Willis J.H."/>
            <person name="Phillips P.C."/>
        </authorList>
    </citation>
    <scope>NUCLEOTIDE SEQUENCE [LARGE SCALE GENOMIC DNA]</scope>
    <source>
        <strain evidence="1 2">PX506</strain>
        <tissue evidence="1">Whole organism</tissue>
    </source>
</reference>
<evidence type="ECO:0000313" key="2">
    <source>
        <dbReference type="Proteomes" id="UP000483820"/>
    </source>
</evidence>
<organism evidence="1 2">
    <name type="scientific">Caenorhabditis remanei</name>
    <name type="common">Caenorhabditis vulgaris</name>
    <dbReference type="NCBI Taxonomy" id="31234"/>
    <lineage>
        <taxon>Eukaryota</taxon>
        <taxon>Metazoa</taxon>
        <taxon>Ecdysozoa</taxon>
        <taxon>Nematoda</taxon>
        <taxon>Chromadorea</taxon>
        <taxon>Rhabditida</taxon>
        <taxon>Rhabditina</taxon>
        <taxon>Rhabditomorpha</taxon>
        <taxon>Rhabditoidea</taxon>
        <taxon>Rhabditidae</taxon>
        <taxon>Peloderinae</taxon>
        <taxon>Caenorhabditis</taxon>
    </lineage>
</organism>
<evidence type="ECO:0000313" key="1">
    <source>
        <dbReference type="EMBL" id="KAF1760164.1"/>
    </source>
</evidence>
<sequence>MAPTLAEAERFLRTAQIEDGVIERLAEMLVTRMDEWNLIADQKTAESIWVVLTEAGRRGRISEQIGDGDVAIRLTDAYEKIRGRLTSEMRTIRWKYDEIVDFNVKISKNTRSSLNGDATSQRVVVNLKVIPAGETEVNTLFVDFDEAQLEDFIWRLQEAKAMKERIQKAVTVTTGSKKKAMR</sequence>
<evidence type="ECO:0008006" key="3">
    <source>
        <dbReference type="Google" id="ProtNLM"/>
    </source>
</evidence>
<dbReference type="GeneID" id="9797999"/>
<gene>
    <name evidence="1" type="ORF">GCK72_008410</name>
</gene>
<dbReference type="KEGG" id="crq:GCK72_008410"/>
<protein>
    <recommendedName>
        <fullName evidence="3">COMM domain-containing protein</fullName>
    </recommendedName>
</protein>
<comment type="caution">
    <text evidence="1">The sequence shown here is derived from an EMBL/GenBank/DDBJ whole genome shotgun (WGS) entry which is preliminary data.</text>
</comment>
<accession>A0A6A5H066</accession>
<dbReference type="RefSeq" id="XP_053586388.1">
    <property type="nucleotide sequence ID" value="XM_053726811.1"/>
</dbReference>
<proteinExistence type="predicted"/>
<name>A0A6A5H066_CAERE</name>